<evidence type="ECO:0000313" key="3">
    <source>
        <dbReference type="Proteomes" id="UP000702425"/>
    </source>
</evidence>
<accession>A0ABX2CZ12</accession>
<keyword evidence="1" id="KW-0812">Transmembrane</keyword>
<dbReference type="Proteomes" id="UP000702425">
    <property type="component" value="Unassembled WGS sequence"/>
</dbReference>
<dbReference type="PROSITE" id="PS52050">
    <property type="entry name" value="WYL"/>
    <property type="match status" value="1"/>
</dbReference>
<keyword evidence="1" id="KW-1133">Transmembrane helix</keyword>
<evidence type="ECO:0008006" key="4">
    <source>
        <dbReference type="Google" id="ProtNLM"/>
    </source>
</evidence>
<keyword evidence="1" id="KW-0472">Membrane</keyword>
<keyword evidence="3" id="KW-1185">Reference proteome</keyword>
<feature type="transmembrane region" description="Helical" evidence="1">
    <location>
        <begin position="49"/>
        <end position="69"/>
    </location>
</feature>
<organism evidence="2 3">
    <name type="scientific">Microcoleus asticus IPMA8</name>
    <dbReference type="NCBI Taxonomy" id="2563858"/>
    <lineage>
        <taxon>Bacteria</taxon>
        <taxon>Bacillati</taxon>
        <taxon>Cyanobacteriota</taxon>
        <taxon>Cyanophyceae</taxon>
        <taxon>Oscillatoriophycideae</taxon>
        <taxon>Oscillatoriales</taxon>
        <taxon>Microcoleaceae</taxon>
        <taxon>Microcoleus</taxon>
        <taxon>Microcoleus asticus</taxon>
    </lineage>
</organism>
<evidence type="ECO:0000313" key="2">
    <source>
        <dbReference type="EMBL" id="NQE35541.1"/>
    </source>
</evidence>
<evidence type="ECO:0000256" key="1">
    <source>
        <dbReference type="SAM" id="Phobius"/>
    </source>
</evidence>
<sequence>MKAGEALPLDITSPTQLNISAEPASSLAIYNIYQISWKTYSYLHKGFEVFLYFCVNIVFSLTFTCLTPIMAKKPTPHPYADKLTFDRIMLLIATLVKHPGIGHSDTGASDTKYHDALLEVQSQLQKVAAESISIDFPENYPATPTIRKDLETLRHYGILDKRMYRFGYYLGTGAMNREELLFAFQAIASQAKYQGNPQARQICEKLTKRLRGLDIELKGQLFYPVREYLNRAIIYTDPVEMLDRQEYRNTLFHKLDIVETAIVRGQAIELHRQSDPYGQGQVGFRRIWPLQLIYHDIAWYLIYENYDNGHLKVVRVNRFTDYCEIINAEERGLAVQGQRLKIAQKLLKNGWGLFLGNPEQQQAELQGTLKLEKVKVRFFEKVVGFILEGDRRHPRQKIREGPRDSFGKVAYVDYQIDLPDRSLNEFSLWVNKYMDSAQVLSPPSLVEKHRQAARDLADRYS</sequence>
<comment type="caution">
    <text evidence="2">The sequence shown here is derived from an EMBL/GenBank/DDBJ whole genome shotgun (WGS) entry which is preliminary data.</text>
</comment>
<protein>
    <recommendedName>
        <fullName evidence="4">WYL domain-containing protein</fullName>
    </recommendedName>
</protein>
<dbReference type="PANTHER" id="PTHR34580">
    <property type="match status" value="1"/>
</dbReference>
<gene>
    <name evidence="2" type="ORF">E5S67_03276</name>
</gene>
<proteinExistence type="predicted"/>
<dbReference type="PANTHER" id="PTHR34580:SF1">
    <property type="entry name" value="PROTEIN PAFC"/>
    <property type="match status" value="1"/>
</dbReference>
<dbReference type="EMBL" id="SRRZ01000058">
    <property type="protein sequence ID" value="NQE35541.1"/>
    <property type="molecule type" value="Genomic_DNA"/>
</dbReference>
<name>A0ABX2CZ12_9CYAN</name>
<reference evidence="2 3" key="1">
    <citation type="journal article" date="2020" name="Sci. Rep.">
        <title>A novel cyanobacterial geosmin producer, revising GeoA distribution and dispersion patterns in Bacteria.</title>
        <authorList>
            <person name="Churro C."/>
            <person name="Semedo-Aguiar A.P."/>
            <person name="Silva A.D."/>
            <person name="Pereira-Leal J.B."/>
            <person name="Leite R.B."/>
        </authorList>
    </citation>
    <scope>NUCLEOTIDE SEQUENCE [LARGE SCALE GENOMIC DNA]</scope>
    <source>
        <strain evidence="2 3">IPMA8</strain>
    </source>
</reference>
<dbReference type="RefSeq" id="WP_246276816.1">
    <property type="nucleotide sequence ID" value="NZ_CAWPPK010000272.1"/>
</dbReference>
<dbReference type="InterPro" id="IPR051534">
    <property type="entry name" value="CBASS_pafABC_assoc_protein"/>
</dbReference>